<gene>
    <name evidence="1" type="ORF">H9659_03710</name>
</gene>
<keyword evidence="2" id="KW-1185">Reference proteome</keyword>
<name>A0ABR8PGZ8_9BACL</name>
<evidence type="ECO:0008006" key="3">
    <source>
        <dbReference type="Google" id="ProtNLM"/>
    </source>
</evidence>
<evidence type="ECO:0000313" key="1">
    <source>
        <dbReference type="EMBL" id="MBD7907440.1"/>
    </source>
</evidence>
<sequence>MRVKRIGAAGIWLVAALLLAGCFGGKSITLTQRVLTEDEQQLIYSAGGMEAMHFTSKDTLPEGKSIQFTIEQYEHGEYVGTLAEIPWNGSAEQQAPLIAFGVEQTDENTIERILFSSPDGRLLPELEAMPGGSTLMPAFESELTLKQGEVSYLAYYIVSASGRVQTFNMSDDKALEQLQAYDRCLLLKVEWKE</sequence>
<accession>A0ABR8PGZ8</accession>
<dbReference type="EMBL" id="JACSQY010000002">
    <property type="protein sequence ID" value="MBD7907440.1"/>
    <property type="molecule type" value="Genomic_DNA"/>
</dbReference>
<evidence type="ECO:0000313" key="2">
    <source>
        <dbReference type="Proteomes" id="UP000659496"/>
    </source>
</evidence>
<protein>
    <recommendedName>
        <fullName evidence="3">Lipoprotein</fullName>
    </recommendedName>
</protein>
<comment type="caution">
    <text evidence="1">The sequence shown here is derived from an EMBL/GenBank/DDBJ whole genome shotgun (WGS) entry which is preliminary data.</text>
</comment>
<proteinExistence type="predicted"/>
<dbReference type="PROSITE" id="PS51257">
    <property type="entry name" value="PROKAR_LIPOPROTEIN"/>
    <property type="match status" value="1"/>
</dbReference>
<dbReference type="Proteomes" id="UP000659496">
    <property type="component" value="Unassembled WGS sequence"/>
</dbReference>
<organism evidence="1 2">
    <name type="scientific">Sporosarcina gallistercoris</name>
    <dbReference type="NCBI Taxonomy" id="2762245"/>
    <lineage>
        <taxon>Bacteria</taxon>
        <taxon>Bacillati</taxon>
        <taxon>Bacillota</taxon>
        <taxon>Bacilli</taxon>
        <taxon>Bacillales</taxon>
        <taxon>Caryophanaceae</taxon>
        <taxon>Sporosarcina</taxon>
    </lineage>
</organism>
<reference evidence="1 2" key="1">
    <citation type="submission" date="2020-08" db="EMBL/GenBank/DDBJ databases">
        <title>A Genomic Blueprint of the Chicken Gut Microbiome.</title>
        <authorList>
            <person name="Gilroy R."/>
            <person name="Ravi A."/>
            <person name="Getino M."/>
            <person name="Pursley I."/>
            <person name="Horton D.L."/>
            <person name="Alikhan N.-F."/>
            <person name="Baker D."/>
            <person name="Gharbi K."/>
            <person name="Hall N."/>
            <person name="Watson M."/>
            <person name="Adriaenssens E.M."/>
            <person name="Foster-Nyarko E."/>
            <person name="Jarju S."/>
            <person name="Secka A."/>
            <person name="Antonio M."/>
            <person name="Oren A."/>
            <person name="Chaudhuri R."/>
            <person name="La Ragione R.M."/>
            <person name="Hildebrand F."/>
            <person name="Pallen M.J."/>
        </authorList>
    </citation>
    <scope>NUCLEOTIDE SEQUENCE [LARGE SCALE GENOMIC DNA]</scope>
    <source>
        <strain evidence="1 2">Sa3CUA8</strain>
    </source>
</reference>